<sequence length="181" mass="19830">MLHPVICNFCKCLLFGVALSAASVGSAQEAATQVKDFDTLKSCRTIADNARRLACFDSAVSVVIAAQESGDIRIVDKEAAKQTRRRLFGFTLPDIGWFGDGKVGDDQKLDMLETTIASVSQTRRNSWTFQTQEGAVWQIKNAPSRLRPLQPGQTVVFKQAALNSYFIRIDGQMGVKGTRIG</sequence>
<proteinExistence type="predicted"/>
<comment type="caution">
    <text evidence="2">The sequence shown here is derived from an EMBL/GenBank/DDBJ whole genome shotgun (WGS) entry which is preliminary data.</text>
</comment>
<keyword evidence="3" id="KW-1185">Reference proteome</keyword>
<evidence type="ECO:0000313" key="2">
    <source>
        <dbReference type="EMBL" id="MXP13414.1"/>
    </source>
</evidence>
<dbReference type="Proteomes" id="UP000473531">
    <property type="component" value="Unassembled WGS sequence"/>
</dbReference>
<gene>
    <name evidence="2" type="ORF">GRI44_01425</name>
</gene>
<feature type="chain" id="PRO_5026794988" evidence="1">
    <location>
        <begin position="28"/>
        <end position="181"/>
    </location>
</feature>
<accession>A0A6L7GE00</accession>
<protein>
    <submittedName>
        <fullName evidence="2">Uncharacterized protein</fullName>
    </submittedName>
</protein>
<feature type="signal peptide" evidence="1">
    <location>
        <begin position="1"/>
        <end position="27"/>
    </location>
</feature>
<evidence type="ECO:0000256" key="1">
    <source>
        <dbReference type="SAM" id="SignalP"/>
    </source>
</evidence>
<dbReference type="OrthoDB" id="7596780at2"/>
<dbReference type="AlphaFoldDB" id="A0A6L7GE00"/>
<keyword evidence="1" id="KW-0732">Signal</keyword>
<dbReference type="RefSeq" id="WP_160599577.1">
    <property type="nucleotide sequence ID" value="NZ_WTYU01000001.1"/>
</dbReference>
<organism evidence="2 3">
    <name type="scientific">Allopontixanthobacter confluentis</name>
    <dbReference type="NCBI Taxonomy" id="1849021"/>
    <lineage>
        <taxon>Bacteria</taxon>
        <taxon>Pseudomonadati</taxon>
        <taxon>Pseudomonadota</taxon>
        <taxon>Alphaproteobacteria</taxon>
        <taxon>Sphingomonadales</taxon>
        <taxon>Erythrobacteraceae</taxon>
        <taxon>Allopontixanthobacter</taxon>
    </lineage>
</organism>
<reference evidence="2 3" key="1">
    <citation type="submission" date="2019-12" db="EMBL/GenBank/DDBJ databases">
        <title>Genomic-based taxomic classification of the family Erythrobacteraceae.</title>
        <authorList>
            <person name="Xu L."/>
        </authorList>
    </citation>
    <scope>NUCLEOTIDE SEQUENCE [LARGE SCALE GENOMIC DNA]</scope>
    <source>
        <strain evidence="2 3">KCTC 52259</strain>
    </source>
</reference>
<dbReference type="EMBL" id="WTYU01000001">
    <property type="protein sequence ID" value="MXP13414.1"/>
    <property type="molecule type" value="Genomic_DNA"/>
</dbReference>
<name>A0A6L7GE00_9SPHN</name>
<evidence type="ECO:0000313" key="3">
    <source>
        <dbReference type="Proteomes" id="UP000473531"/>
    </source>
</evidence>